<gene>
    <name evidence="5" type="ORF">CC1G_03000</name>
</gene>
<dbReference type="STRING" id="240176.A8NS17"/>
<keyword evidence="2" id="KW-0677">Repeat</keyword>
<keyword evidence="6" id="KW-1185">Reference proteome</keyword>
<evidence type="ECO:0000256" key="3">
    <source>
        <dbReference type="PROSITE-ProRule" id="PRU00221"/>
    </source>
</evidence>
<dbReference type="OMA" id="SNIFCLC"/>
<dbReference type="SMART" id="SM00320">
    <property type="entry name" value="WD40"/>
    <property type="match status" value="3"/>
</dbReference>
<feature type="region of interest" description="Disordered" evidence="4">
    <location>
        <begin position="425"/>
        <end position="460"/>
    </location>
</feature>
<evidence type="ECO:0000256" key="4">
    <source>
        <dbReference type="SAM" id="MobiDB-lite"/>
    </source>
</evidence>
<dbReference type="InterPro" id="IPR045151">
    <property type="entry name" value="DCAF8"/>
</dbReference>
<dbReference type="GO" id="GO:0045717">
    <property type="term" value="P:negative regulation of fatty acid biosynthetic process"/>
    <property type="evidence" value="ECO:0007669"/>
    <property type="project" value="TreeGrafter"/>
</dbReference>
<dbReference type="InterPro" id="IPR001680">
    <property type="entry name" value="WD40_rpt"/>
</dbReference>
<dbReference type="GeneID" id="6012449"/>
<dbReference type="KEGG" id="cci:CC1G_03000"/>
<reference evidence="5 6" key="1">
    <citation type="journal article" date="2010" name="Proc. Natl. Acad. Sci. U.S.A.">
        <title>Insights into evolution of multicellular fungi from the assembled chromosomes of the mushroom Coprinopsis cinerea (Coprinus cinereus).</title>
        <authorList>
            <person name="Stajich J.E."/>
            <person name="Wilke S.K."/>
            <person name="Ahren D."/>
            <person name="Au C.H."/>
            <person name="Birren B.W."/>
            <person name="Borodovsky M."/>
            <person name="Burns C."/>
            <person name="Canback B."/>
            <person name="Casselton L.A."/>
            <person name="Cheng C.K."/>
            <person name="Deng J."/>
            <person name="Dietrich F.S."/>
            <person name="Fargo D.C."/>
            <person name="Farman M.L."/>
            <person name="Gathman A.C."/>
            <person name="Goldberg J."/>
            <person name="Guigo R."/>
            <person name="Hoegger P.J."/>
            <person name="Hooker J.B."/>
            <person name="Huggins A."/>
            <person name="James T.Y."/>
            <person name="Kamada T."/>
            <person name="Kilaru S."/>
            <person name="Kodira C."/>
            <person name="Kues U."/>
            <person name="Kupfer D."/>
            <person name="Kwan H.S."/>
            <person name="Lomsadze A."/>
            <person name="Li W."/>
            <person name="Lilly W.W."/>
            <person name="Ma L.J."/>
            <person name="Mackey A.J."/>
            <person name="Manning G."/>
            <person name="Martin F."/>
            <person name="Muraguchi H."/>
            <person name="Natvig D.O."/>
            <person name="Palmerini H."/>
            <person name="Ramesh M.A."/>
            <person name="Rehmeyer C.J."/>
            <person name="Roe B.A."/>
            <person name="Shenoy N."/>
            <person name="Stanke M."/>
            <person name="Ter-Hovhannisyan V."/>
            <person name="Tunlid A."/>
            <person name="Velagapudi R."/>
            <person name="Vision T.J."/>
            <person name="Zeng Q."/>
            <person name="Zolan M.E."/>
            <person name="Pukkila P.J."/>
        </authorList>
    </citation>
    <scope>NUCLEOTIDE SEQUENCE [LARGE SCALE GENOMIC DNA]</scope>
    <source>
        <strain evidence="6">Okayama-7 / 130 / ATCC MYA-4618 / FGSC 9003</strain>
    </source>
</reference>
<evidence type="ECO:0000256" key="1">
    <source>
        <dbReference type="ARBA" id="ARBA00022574"/>
    </source>
</evidence>
<dbReference type="Gene3D" id="2.130.10.10">
    <property type="entry name" value="YVTN repeat-like/Quinoprotein amine dehydrogenase"/>
    <property type="match status" value="2"/>
</dbReference>
<comment type="caution">
    <text evidence="5">The sequence shown here is derived from an EMBL/GenBank/DDBJ whole genome shotgun (WGS) entry which is preliminary data.</text>
</comment>
<organism evidence="5 6">
    <name type="scientific">Coprinopsis cinerea (strain Okayama-7 / 130 / ATCC MYA-4618 / FGSC 9003)</name>
    <name type="common">Inky cap fungus</name>
    <name type="synonym">Hormographiella aspergillata</name>
    <dbReference type="NCBI Taxonomy" id="240176"/>
    <lineage>
        <taxon>Eukaryota</taxon>
        <taxon>Fungi</taxon>
        <taxon>Dikarya</taxon>
        <taxon>Basidiomycota</taxon>
        <taxon>Agaricomycotina</taxon>
        <taxon>Agaricomycetes</taxon>
        <taxon>Agaricomycetidae</taxon>
        <taxon>Agaricales</taxon>
        <taxon>Agaricineae</taxon>
        <taxon>Psathyrellaceae</taxon>
        <taxon>Coprinopsis</taxon>
    </lineage>
</organism>
<evidence type="ECO:0000256" key="2">
    <source>
        <dbReference type="ARBA" id="ARBA00022737"/>
    </source>
</evidence>
<dbReference type="EMBL" id="AACS02000008">
    <property type="protein sequence ID" value="EAU85977.2"/>
    <property type="molecule type" value="Genomic_DNA"/>
</dbReference>
<name>A8NS17_COPC7</name>
<dbReference type="VEuPathDB" id="FungiDB:CC1G_03000"/>
<dbReference type="PANTHER" id="PTHR15574">
    <property type="entry name" value="WD REPEAT DOMAIN-CONTAINING FAMILY"/>
    <property type="match status" value="1"/>
</dbReference>
<feature type="compositionally biased region" description="Acidic residues" evidence="4">
    <location>
        <begin position="433"/>
        <end position="460"/>
    </location>
</feature>
<dbReference type="PANTHER" id="PTHR15574:SF40">
    <property type="entry name" value="WD AND TETRATRICOPEPTIDE REPEATS PROTEIN 1"/>
    <property type="match status" value="1"/>
</dbReference>
<feature type="repeat" description="WD" evidence="3">
    <location>
        <begin position="1"/>
        <end position="23"/>
    </location>
</feature>
<dbReference type="GO" id="GO:0005737">
    <property type="term" value="C:cytoplasm"/>
    <property type="evidence" value="ECO:0007669"/>
    <property type="project" value="TreeGrafter"/>
</dbReference>
<dbReference type="Proteomes" id="UP000001861">
    <property type="component" value="Unassembled WGS sequence"/>
</dbReference>
<sequence length="460" mass="51163">MASGGDDKLVKLWDFHQDDVTRPTLNLSGPRANILTLAFSENNRYLYSGGVCETVYRYDISTLGVEAVSPTPQGAYIDSDDSIRSISCHPFNEDLALTASEDGCIYRYDARDVNTRRTRENTLELNASASGALYHPTMAHIFLTSDSRGRVCLRDERMAFGSGERTDGGIYNTNLTKKTVNHLSNPEASSIVFDRTGSKFAITMVNFFPTIFSTSDPNPIAICSGKYLPNGDLVDTTSSRTYQNACTMKHGSFGGPGMDEDIYYGAGSDDFRGYVWKLPPISELVEQRREINASDWHAAEPESTIAFTAGFSQPKYVPVDISQPFCHLNGHLSIVNTIVFHPQFLHVATAGVEKDIILHSPTPGSPCTRDLARSPLEVRKLSEDGTEDRLLYYTSLVSDIDRTEARTISLFDHLIREESDNDIFLTRRWRPDTEDEEDSDEEMAGDSSSGEESDQDIDPY</sequence>
<dbReference type="GO" id="GO:0080008">
    <property type="term" value="C:Cul4-RING E3 ubiquitin ligase complex"/>
    <property type="evidence" value="ECO:0007669"/>
    <property type="project" value="TreeGrafter"/>
</dbReference>
<dbReference type="InParanoid" id="A8NS17"/>
<accession>A8NS17</accession>
<dbReference type="Pfam" id="PF00400">
    <property type="entry name" value="WD40"/>
    <property type="match status" value="1"/>
</dbReference>
<keyword evidence="1 3" id="KW-0853">WD repeat</keyword>
<dbReference type="OrthoDB" id="4869960at2759"/>
<dbReference type="RefSeq" id="XP_001835912.2">
    <property type="nucleotide sequence ID" value="XM_001835860.2"/>
</dbReference>
<protein>
    <submittedName>
        <fullName evidence="5">Uncharacterized protein</fullName>
    </submittedName>
</protein>
<dbReference type="HOGENOM" id="CLU_030900_0_0_1"/>
<dbReference type="AlphaFoldDB" id="A8NS17"/>
<evidence type="ECO:0000313" key="6">
    <source>
        <dbReference type="Proteomes" id="UP000001861"/>
    </source>
</evidence>
<dbReference type="PROSITE" id="PS50082">
    <property type="entry name" value="WD_REPEATS_2"/>
    <property type="match status" value="1"/>
</dbReference>
<dbReference type="InterPro" id="IPR015943">
    <property type="entry name" value="WD40/YVTN_repeat-like_dom_sf"/>
</dbReference>
<dbReference type="InterPro" id="IPR036322">
    <property type="entry name" value="WD40_repeat_dom_sf"/>
</dbReference>
<evidence type="ECO:0000313" key="5">
    <source>
        <dbReference type="EMBL" id="EAU85977.2"/>
    </source>
</evidence>
<dbReference type="SUPFAM" id="SSF50978">
    <property type="entry name" value="WD40 repeat-like"/>
    <property type="match status" value="1"/>
</dbReference>
<dbReference type="eggNOG" id="KOG4227">
    <property type="taxonomic scope" value="Eukaryota"/>
</dbReference>
<proteinExistence type="predicted"/>